<feature type="transmembrane region" description="Helical" evidence="10">
    <location>
        <begin position="472"/>
        <end position="498"/>
    </location>
</feature>
<dbReference type="Pfam" id="PF07885">
    <property type="entry name" value="Ion_trans_2"/>
    <property type="match status" value="2"/>
</dbReference>
<dbReference type="InterPro" id="IPR003280">
    <property type="entry name" value="2pore_dom_K_chnl"/>
</dbReference>
<feature type="compositionally biased region" description="Low complexity" evidence="9">
    <location>
        <begin position="21"/>
        <end position="34"/>
    </location>
</feature>
<evidence type="ECO:0000256" key="7">
    <source>
        <dbReference type="ARBA" id="ARBA00023303"/>
    </source>
</evidence>
<evidence type="ECO:0000256" key="4">
    <source>
        <dbReference type="ARBA" id="ARBA00022989"/>
    </source>
</evidence>
<feature type="domain" description="Potassium channel" evidence="11">
    <location>
        <begin position="563"/>
        <end position="636"/>
    </location>
</feature>
<feature type="region of interest" description="Disordered" evidence="9">
    <location>
        <begin position="1"/>
        <end position="73"/>
    </location>
</feature>
<feature type="transmembrane region" description="Helical" evidence="10">
    <location>
        <begin position="355"/>
        <end position="374"/>
    </location>
</feature>
<dbReference type="GO" id="GO:0005886">
    <property type="term" value="C:plasma membrane"/>
    <property type="evidence" value="ECO:0007669"/>
    <property type="project" value="TreeGrafter"/>
</dbReference>
<dbReference type="SUPFAM" id="SSF81324">
    <property type="entry name" value="Voltage-gated potassium channels"/>
    <property type="match status" value="2"/>
</dbReference>
<dbReference type="GO" id="GO:0022841">
    <property type="term" value="F:potassium ion leak channel activity"/>
    <property type="evidence" value="ECO:0007669"/>
    <property type="project" value="TreeGrafter"/>
</dbReference>
<feature type="transmembrane region" description="Helical" evidence="10">
    <location>
        <begin position="439"/>
        <end position="460"/>
    </location>
</feature>
<dbReference type="GO" id="GO:0015271">
    <property type="term" value="F:outward rectifier potassium channel activity"/>
    <property type="evidence" value="ECO:0007669"/>
    <property type="project" value="TreeGrafter"/>
</dbReference>
<protein>
    <submittedName>
        <fullName evidence="13">Potassium channel domain-containing protein</fullName>
    </submittedName>
</protein>
<proteinExistence type="inferred from homology"/>
<dbReference type="AlphaFoldDB" id="A0A915LIE8"/>
<dbReference type="PANTHER" id="PTHR11003:SF345">
    <property type="entry name" value="TWIK FAMILY OF POTASSIUM CHANNELS PROTEIN 18"/>
    <property type="match status" value="1"/>
</dbReference>
<feature type="transmembrane region" description="Helical" evidence="10">
    <location>
        <begin position="584"/>
        <end position="603"/>
    </location>
</feature>
<dbReference type="Gene3D" id="1.10.287.70">
    <property type="match status" value="1"/>
</dbReference>
<feature type="compositionally biased region" description="Basic and acidic residues" evidence="9">
    <location>
        <begin position="134"/>
        <end position="150"/>
    </location>
</feature>
<reference evidence="13" key="1">
    <citation type="submission" date="2022-11" db="UniProtKB">
        <authorList>
            <consortium name="WormBaseParasite"/>
        </authorList>
    </citation>
    <scope>IDENTIFICATION</scope>
</reference>
<evidence type="ECO:0000313" key="13">
    <source>
        <dbReference type="WBParaSite" id="scaffold12309_cov222.g16203"/>
    </source>
</evidence>
<comment type="similarity">
    <text evidence="8">Belongs to the two pore domain potassium channel (TC 1.A.1.8) family.</text>
</comment>
<evidence type="ECO:0000256" key="5">
    <source>
        <dbReference type="ARBA" id="ARBA00023065"/>
    </source>
</evidence>
<keyword evidence="12" id="KW-1185">Reference proteome</keyword>
<dbReference type="InterPro" id="IPR013099">
    <property type="entry name" value="K_chnl_dom"/>
</dbReference>
<evidence type="ECO:0000256" key="6">
    <source>
        <dbReference type="ARBA" id="ARBA00023136"/>
    </source>
</evidence>
<dbReference type="PANTHER" id="PTHR11003">
    <property type="entry name" value="POTASSIUM CHANNEL, SUBFAMILY K"/>
    <property type="match status" value="1"/>
</dbReference>
<feature type="transmembrane region" description="Helical" evidence="10">
    <location>
        <begin position="610"/>
        <end position="632"/>
    </location>
</feature>
<evidence type="ECO:0000259" key="11">
    <source>
        <dbReference type="Pfam" id="PF07885"/>
    </source>
</evidence>
<dbReference type="Proteomes" id="UP000887561">
    <property type="component" value="Unplaced"/>
</dbReference>
<feature type="domain" description="Potassium channel" evidence="11">
    <location>
        <begin position="425"/>
        <end position="492"/>
    </location>
</feature>
<keyword evidence="7 8" id="KW-0407">Ion channel</keyword>
<dbReference type="WBParaSite" id="scaffold12309_cov222.g16203">
    <property type="protein sequence ID" value="scaffold12309_cov222.g16203"/>
    <property type="gene ID" value="scaffold12309_cov222.g16203"/>
</dbReference>
<keyword evidence="3 8" id="KW-0812">Transmembrane</keyword>
<organism evidence="12 13">
    <name type="scientific">Meloidogyne javanica</name>
    <name type="common">Root-knot nematode worm</name>
    <dbReference type="NCBI Taxonomy" id="6303"/>
    <lineage>
        <taxon>Eukaryota</taxon>
        <taxon>Metazoa</taxon>
        <taxon>Ecdysozoa</taxon>
        <taxon>Nematoda</taxon>
        <taxon>Chromadorea</taxon>
        <taxon>Rhabditida</taxon>
        <taxon>Tylenchina</taxon>
        <taxon>Tylenchomorpha</taxon>
        <taxon>Tylenchoidea</taxon>
        <taxon>Meloidogynidae</taxon>
        <taxon>Meloidogyninae</taxon>
        <taxon>Meloidogyne</taxon>
        <taxon>Meloidogyne incognita group</taxon>
    </lineage>
</organism>
<dbReference type="PRINTS" id="PR01333">
    <property type="entry name" value="2POREKCHANEL"/>
</dbReference>
<dbReference type="GO" id="GO:0030322">
    <property type="term" value="P:stabilization of membrane potential"/>
    <property type="evidence" value="ECO:0007669"/>
    <property type="project" value="TreeGrafter"/>
</dbReference>
<keyword evidence="6 10" id="KW-0472">Membrane</keyword>
<evidence type="ECO:0000256" key="8">
    <source>
        <dbReference type="RuleBase" id="RU003857"/>
    </source>
</evidence>
<evidence type="ECO:0000256" key="9">
    <source>
        <dbReference type="SAM" id="MobiDB-lite"/>
    </source>
</evidence>
<name>A0A915LIE8_MELJA</name>
<evidence type="ECO:0000256" key="1">
    <source>
        <dbReference type="ARBA" id="ARBA00004141"/>
    </source>
</evidence>
<evidence type="ECO:0000256" key="3">
    <source>
        <dbReference type="ARBA" id="ARBA00022692"/>
    </source>
</evidence>
<evidence type="ECO:0000313" key="12">
    <source>
        <dbReference type="Proteomes" id="UP000887561"/>
    </source>
</evidence>
<feature type="compositionally biased region" description="Basic and acidic residues" evidence="9">
    <location>
        <begin position="525"/>
        <end position="536"/>
    </location>
</feature>
<feature type="region of interest" description="Disordered" evidence="9">
    <location>
        <begin position="525"/>
        <end position="546"/>
    </location>
</feature>
<comment type="subcellular location">
    <subcellularLocation>
        <location evidence="1">Membrane</location>
        <topology evidence="1">Multi-pass membrane protein</topology>
    </subcellularLocation>
</comment>
<evidence type="ECO:0000256" key="2">
    <source>
        <dbReference type="ARBA" id="ARBA00022448"/>
    </source>
</evidence>
<keyword evidence="4 10" id="KW-1133">Transmembrane helix</keyword>
<accession>A0A915LIE8</accession>
<sequence length="746" mass="85615">MARDELDCMPSALSKQEEQQKQTQENTQQIQQWQRRLSPLKRRPSFFGRAGTSSSSSSPQRRPSPERKWWPPLLLPLLSKSSTTNGNEKMDENGANSLQEAWESSKNGGTSMRKKNGQNEEDLDEYKEQQLQNNKDRNEESLNRRGEHSSPPRMLRRTNKSKELIKEDKNDLNDYFNLIKEENFKNKNNLNISPIEEMERLAEQLKCSRNGYKQQPQKIVKFAETVEINEIEKFDGSNTSIIAQQNCGPLEWRRDGSPRRRVQMLITCDNDNNIREENLKSLSIPLNPSQRRKQETVIIPSTEPNNTTKLSRIPFINNSFTTTSTSYVNNTITKHLPRQNNHQIFINGGEDCSEIPIFVLCVYTIIGAIIFMLIEGPNEEFELDKLKTQRELLLKNTAYRLNTIKSMSPTRAYNHTINTLIYYREKLGVHEINLNETKWTIWGSIYFSMTVYTTIGYGNIVPITTTGRILTIIYALIGIPLALFALIALGGMFARICLLVWRLIGRMLGCFSKNLERKMTIATESDQHLEREKGSEEGTTTTDSGDDSNDELLQFPIWFLIAVTIIWILLCAYLFLLWEDTWNYGLSLYFVLISFLTVGFGDVIPSKSNYIILVGIMLLIGLALVSTMLTIIQKQIHALADDVRGKIDKDYQKALVDVGGYEGRDGGYEQPIEPIDGRESVALEQGPEKKGDKRSLDAVVARMPWRSRMLYHVMSSDNKKQLIKHAKRRQRIGTKWVQTDPYLLDS</sequence>
<keyword evidence="5 8" id="KW-0406">Ion transport</keyword>
<evidence type="ECO:0000256" key="10">
    <source>
        <dbReference type="SAM" id="Phobius"/>
    </source>
</evidence>
<feature type="region of interest" description="Disordered" evidence="9">
    <location>
        <begin position="102"/>
        <end position="166"/>
    </location>
</feature>
<keyword evidence="2 8" id="KW-0813">Transport</keyword>
<feature type="transmembrane region" description="Helical" evidence="10">
    <location>
        <begin position="557"/>
        <end position="578"/>
    </location>
</feature>